<gene>
    <name evidence="1" type="ORF">K469DRAFT_325311</name>
</gene>
<protein>
    <submittedName>
        <fullName evidence="1">Uncharacterized protein</fullName>
    </submittedName>
</protein>
<dbReference type="EMBL" id="ML994672">
    <property type="protein sequence ID" value="KAF2178847.1"/>
    <property type="molecule type" value="Genomic_DNA"/>
</dbReference>
<accession>A0A6A6DHA0</accession>
<proteinExistence type="predicted"/>
<dbReference type="AlphaFoldDB" id="A0A6A6DHA0"/>
<sequence length="127" mass="14223">MIGSSLPIHNSAAMPWDLDLCMNSRQEPLIPFTLFAAPKPPSSPTFLKSFSRFPDLGVNIHLLTYKACDASTLFQLMHTCSKHPHRSFEAILGSFGYLVSMPNKFAVLTQVQVPWYPSSLSRYCKSN</sequence>
<dbReference type="OrthoDB" id="3782456at2759"/>
<reference evidence="1" key="1">
    <citation type="journal article" date="2020" name="Stud. Mycol.">
        <title>101 Dothideomycetes genomes: a test case for predicting lifestyles and emergence of pathogens.</title>
        <authorList>
            <person name="Haridas S."/>
            <person name="Albert R."/>
            <person name="Binder M."/>
            <person name="Bloem J."/>
            <person name="Labutti K."/>
            <person name="Salamov A."/>
            <person name="Andreopoulos B."/>
            <person name="Baker S."/>
            <person name="Barry K."/>
            <person name="Bills G."/>
            <person name="Bluhm B."/>
            <person name="Cannon C."/>
            <person name="Castanera R."/>
            <person name="Culley D."/>
            <person name="Daum C."/>
            <person name="Ezra D."/>
            <person name="Gonzalez J."/>
            <person name="Henrissat B."/>
            <person name="Kuo A."/>
            <person name="Liang C."/>
            <person name="Lipzen A."/>
            <person name="Lutzoni F."/>
            <person name="Magnuson J."/>
            <person name="Mondo S."/>
            <person name="Nolan M."/>
            <person name="Ohm R."/>
            <person name="Pangilinan J."/>
            <person name="Park H.-J."/>
            <person name="Ramirez L."/>
            <person name="Alfaro M."/>
            <person name="Sun H."/>
            <person name="Tritt A."/>
            <person name="Yoshinaga Y."/>
            <person name="Zwiers L.-H."/>
            <person name="Turgeon B."/>
            <person name="Goodwin S."/>
            <person name="Spatafora J."/>
            <person name="Crous P."/>
            <person name="Grigoriev I."/>
        </authorList>
    </citation>
    <scope>NUCLEOTIDE SEQUENCE</scope>
    <source>
        <strain evidence="1">CBS 207.26</strain>
    </source>
</reference>
<organism evidence="1 2">
    <name type="scientific">Zopfia rhizophila CBS 207.26</name>
    <dbReference type="NCBI Taxonomy" id="1314779"/>
    <lineage>
        <taxon>Eukaryota</taxon>
        <taxon>Fungi</taxon>
        <taxon>Dikarya</taxon>
        <taxon>Ascomycota</taxon>
        <taxon>Pezizomycotina</taxon>
        <taxon>Dothideomycetes</taxon>
        <taxon>Dothideomycetes incertae sedis</taxon>
        <taxon>Zopfiaceae</taxon>
        <taxon>Zopfia</taxon>
    </lineage>
</organism>
<name>A0A6A6DHA0_9PEZI</name>
<evidence type="ECO:0000313" key="1">
    <source>
        <dbReference type="EMBL" id="KAF2178847.1"/>
    </source>
</evidence>
<evidence type="ECO:0000313" key="2">
    <source>
        <dbReference type="Proteomes" id="UP000800200"/>
    </source>
</evidence>
<dbReference type="Proteomes" id="UP000800200">
    <property type="component" value="Unassembled WGS sequence"/>
</dbReference>
<keyword evidence="2" id="KW-1185">Reference proteome</keyword>